<reference evidence="1" key="1">
    <citation type="journal article" date="2019" name="bioRxiv">
        <title>The Genome of the Zebra Mussel, Dreissena polymorpha: A Resource for Invasive Species Research.</title>
        <authorList>
            <person name="McCartney M.A."/>
            <person name="Auch B."/>
            <person name="Kono T."/>
            <person name="Mallez S."/>
            <person name="Zhang Y."/>
            <person name="Obille A."/>
            <person name="Becker A."/>
            <person name="Abrahante J.E."/>
            <person name="Garbe J."/>
            <person name="Badalamenti J.P."/>
            <person name="Herman A."/>
            <person name="Mangelson H."/>
            <person name="Liachko I."/>
            <person name="Sullivan S."/>
            <person name="Sone E.D."/>
            <person name="Koren S."/>
            <person name="Silverstein K.A.T."/>
            <person name="Beckman K.B."/>
            <person name="Gohl D.M."/>
        </authorList>
    </citation>
    <scope>NUCLEOTIDE SEQUENCE</scope>
    <source>
        <strain evidence="1">Duluth1</strain>
        <tissue evidence="1">Whole animal</tissue>
    </source>
</reference>
<proteinExistence type="predicted"/>
<gene>
    <name evidence="1" type="ORF">DPMN_014100</name>
</gene>
<comment type="caution">
    <text evidence="1">The sequence shown here is derived from an EMBL/GenBank/DDBJ whole genome shotgun (WGS) entry which is preliminary data.</text>
</comment>
<protein>
    <submittedName>
        <fullName evidence="1">Uncharacterized protein</fullName>
    </submittedName>
</protein>
<dbReference type="Proteomes" id="UP000828390">
    <property type="component" value="Unassembled WGS sequence"/>
</dbReference>
<evidence type="ECO:0000313" key="2">
    <source>
        <dbReference type="Proteomes" id="UP000828390"/>
    </source>
</evidence>
<dbReference type="EMBL" id="JAIWYP010000001">
    <property type="protein sequence ID" value="KAH3890032.1"/>
    <property type="molecule type" value="Genomic_DNA"/>
</dbReference>
<reference evidence="1" key="2">
    <citation type="submission" date="2020-11" db="EMBL/GenBank/DDBJ databases">
        <authorList>
            <person name="McCartney M.A."/>
            <person name="Auch B."/>
            <person name="Kono T."/>
            <person name="Mallez S."/>
            <person name="Becker A."/>
            <person name="Gohl D.M."/>
            <person name="Silverstein K.A.T."/>
            <person name="Koren S."/>
            <person name="Bechman K.B."/>
            <person name="Herman A."/>
            <person name="Abrahante J.E."/>
            <person name="Garbe J."/>
        </authorList>
    </citation>
    <scope>NUCLEOTIDE SEQUENCE</scope>
    <source>
        <strain evidence="1">Duluth1</strain>
        <tissue evidence="1">Whole animal</tissue>
    </source>
</reference>
<name>A0A9D4N5E2_DREPO</name>
<keyword evidence="2" id="KW-1185">Reference proteome</keyword>
<accession>A0A9D4N5E2</accession>
<sequence length="118" mass="13487">MTIPRVFSENSRAKNKYWSSRIFLLQQKNCCSSRNLLVEQHLDAAPAAFFSATAEVNISSPLVRHYNVPEEAQAAIMLLQLGQARQQKSVTSSDRKDHILEALFTKRTETIVLLNLWR</sequence>
<dbReference type="AlphaFoldDB" id="A0A9D4N5E2"/>
<evidence type="ECO:0000313" key="1">
    <source>
        <dbReference type="EMBL" id="KAH3890032.1"/>
    </source>
</evidence>
<organism evidence="1 2">
    <name type="scientific">Dreissena polymorpha</name>
    <name type="common">Zebra mussel</name>
    <name type="synonym">Mytilus polymorpha</name>
    <dbReference type="NCBI Taxonomy" id="45954"/>
    <lineage>
        <taxon>Eukaryota</taxon>
        <taxon>Metazoa</taxon>
        <taxon>Spiralia</taxon>
        <taxon>Lophotrochozoa</taxon>
        <taxon>Mollusca</taxon>
        <taxon>Bivalvia</taxon>
        <taxon>Autobranchia</taxon>
        <taxon>Heteroconchia</taxon>
        <taxon>Euheterodonta</taxon>
        <taxon>Imparidentia</taxon>
        <taxon>Neoheterodontei</taxon>
        <taxon>Myida</taxon>
        <taxon>Dreissenoidea</taxon>
        <taxon>Dreissenidae</taxon>
        <taxon>Dreissena</taxon>
    </lineage>
</organism>